<dbReference type="AlphaFoldDB" id="I3X5N9"/>
<sequence length="333" mass="37339">MLVPASEPEPFQYEDVYEGDAHSTALLRQSDLVPEKPGTDVTFLGSSFAPGGKLAQSWTAEIRIGVRLHKRLLVTGPRQWLPQTRLTWSGLFARDPKPLLTGWTLGEPEPVGQVDLTWAKAFGGPVTGTEEEGAPADVHRENPLGPGLLDITHGDPEVLLPAHQLDDPDNPLRDWQQHNASPQCFGPMPPWWRQRQQFAGTYDEDWFENRHPLLPVDFDPRFWQCAHPDLVAVPHLKGDEQYQLVHLHREHDVARGRLPSIALGVHCEGGDAESSGWHILTLDGAHFDFRGHRDLVLLTWRTRFPLNEAERTVLTLKRIRIGDSSPATQESAA</sequence>
<protein>
    <recommendedName>
        <fullName evidence="1">DUF2169 domain-containing protein</fullName>
    </recommendedName>
</protein>
<evidence type="ECO:0000259" key="1">
    <source>
        <dbReference type="Pfam" id="PF09937"/>
    </source>
</evidence>
<dbReference type="PATRIC" id="fig|1185652.3.peg.2716"/>
<organism evidence="2 3">
    <name type="scientific">Sinorhizobium fredii (strain USDA 257)</name>
    <dbReference type="NCBI Taxonomy" id="1185652"/>
    <lineage>
        <taxon>Bacteria</taxon>
        <taxon>Pseudomonadati</taxon>
        <taxon>Pseudomonadota</taxon>
        <taxon>Alphaproteobacteria</taxon>
        <taxon>Hyphomicrobiales</taxon>
        <taxon>Rhizobiaceae</taxon>
        <taxon>Sinorhizobium/Ensifer group</taxon>
        <taxon>Sinorhizobium</taxon>
    </lineage>
</organism>
<dbReference type="STRING" id="1185652.USDA257_c26210"/>
<dbReference type="HOGENOM" id="CLU_045796_2_0_5"/>
<proteinExistence type="predicted"/>
<dbReference type="InterPro" id="IPR018683">
    <property type="entry name" value="DUF2169"/>
</dbReference>
<gene>
    <name evidence="2" type="ORF">USDA257_c26210</name>
</gene>
<name>I3X5N9_SINF2</name>
<dbReference type="Pfam" id="PF09937">
    <property type="entry name" value="DUF2169"/>
    <property type="match status" value="1"/>
</dbReference>
<accession>I3X5N9</accession>
<dbReference type="eggNOG" id="COG5351">
    <property type="taxonomic scope" value="Bacteria"/>
</dbReference>
<dbReference type="RefSeq" id="WP_014763362.1">
    <property type="nucleotide sequence ID" value="NC_018000.1"/>
</dbReference>
<reference evidence="2 3" key="1">
    <citation type="journal article" date="2012" name="J. Bacteriol.">
        <title>Complete genome sequence of the broad-host-range strain Sinorhizobium fredii USDA257.</title>
        <authorList>
            <person name="Schuldes J."/>
            <person name="Rodriguez Orbegoso M."/>
            <person name="Schmeisser C."/>
            <person name="Krishnan H.B."/>
            <person name="Daniel R."/>
            <person name="Streit W.R."/>
        </authorList>
    </citation>
    <scope>NUCLEOTIDE SEQUENCE [LARGE SCALE GENOMIC DNA]</scope>
    <source>
        <strain evidence="2 3">USDA 257</strain>
    </source>
</reference>
<feature type="domain" description="DUF2169" evidence="1">
    <location>
        <begin position="5"/>
        <end position="301"/>
    </location>
</feature>
<evidence type="ECO:0000313" key="3">
    <source>
        <dbReference type="Proteomes" id="UP000006180"/>
    </source>
</evidence>
<dbReference type="KEGG" id="sfd:USDA257_c26210"/>
<evidence type="ECO:0000313" key="2">
    <source>
        <dbReference type="EMBL" id="AFL51195.1"/>
    </source>
</evidence>
<dbReference type="Proteomes" id="UP000006180">
    <property type="component" value="Chromosome"/>
</dbReference>
<dbReference type="EMBL" id="CP003563">
    <property type="protein sequence ID" value="AFL51195.1"/>
    <property type="molecule type" value="Genomic_DNA"/>
</dbReference>